<keyword evidence="1" id="KW-0812">Transmembrane</keyword>
<gene>
    <name evidence="2" type="ORF">Pr1d_14720</name>
</gene>
<evidence type="ECO:0000313" key="2">
    <source>
        <dbReference type="EMBL" id="QEG34199.1"/>
    </source>
</evidence>
<proteinExistence type="predicted"/>
<keyword evidence="1" id="KW-1133">Transmembrane helix</keyword>
<feature type="transmembrane region" description="Helical" evidence="1">
    <location>
        <begin position="12"/>
        <end position="34"/>
    </location>
</feature>
<evidence type="ECO:0000256" key="1">
    <source>
        <dbReference type="SAM" id="Phobius"/>
    </source>
</evidence>
<protein>
    <submittedName>
        <fullName evidence="2">Pilus assembly protein, PilO</fullName>
    </submittedName>
</protein>
<dbReference type="Pfam" id="PF04350">
    <property type="entry name" value="PilO"/>
    <property type="match status" value="1"/>
</dbReference>
<dbReference type="InterPro" id="IPR007445">
    <property type="entry name" value="PilO"/>
</dbReference>
<dbReference type="InterPro" id="IPR014717">
    <property type="entry name" value="Transl_elong_EF1B/ribsomal_bS6"/>
</dbReference>
<keyword evidence="3" id="KW-1185">Reference proteome</keyword>
<sequence>MRNSQDRQIASLGWALHGAGCLLVVASVGAYIALVTRPLNAQMDQGTFRVEQLKELLDRSPQVRLAYSKNKEEFRSLKESVEETLLRLPKELEEMEFIGQINSVAQTSGIEIVGYQMGPVEQLESYSRAEITFQCSGSFASICMFLDKVDHLPRLTEVSRLEIESEQNLERYPVQVNFVLYFGGTSHDRSMRGEDL</sequence>
<dbReference type="GO" id="GO:0043107">
    <property type="term" value="P:type IV pilus-dependent motility"/>
    <property type="evidence" value="ECO:0007669"/>
    <property type="project" value="InterPro"/>
</dbReference>
<dbReference type="Gene3D" id="3.30.70.60">
    <property type="match status" value="1"/>
</dbReference>
<evidence type="ECO:0000313" key="3">
    <source>
        <dbReference type="Proteomes" id="UP000323917"/>
    </source>
</evidence>
<reference evidence="2 3" key="1">
    <citation type="submission" date="2019-08" db="EMBL/GenBank/DDBJ databases">
        <title>Deep-cultivation of Planctomycetes and their phenomic and genomic characterization uncovers novel biology.</title>
        <authorList>
            <person name="Wiegand S."/>
            <person name="Jogler M."/>
            <person name="Boedeker C."/>
            <person name="Pinto D."/>
            <person name="Vollmers J."/>
            <person name="Rivas-Marin E."/>
            <person name="Kohn T."/>
            <person name="Peeters S.H."/>
            <person name="Heuer A."/>
            <person name="Rast P."/>
            <person name="Oberbeckmann S."/>
            <person name="Bunk B."/>
            <person name="Jeske O."/>
            <person name="Meyerdierks A."/>
            <person name="Storesund J.E."/>
            <person name="Kallscheuer N."/>
            <person name="Luecker S."/>
            <person name="Lage O.M."/>
            <person name="Pohl T."/>
            <person name="Merkel B.J."/>
            <person name="Hornburger P."/>
            <person name="Mueller R.-W."/>
            <person name="Bruemmer F."/>
            <person name="Labrenz M."/>
            <person name="Spormann A.M."/>
            <person name="Op den Camp H."/>
            <person name="Overmann J."/>
            <person name="Amann R."/>
            <person name="Jetten M.S.M."/>
            <person name="Mascher T."/>
            <person name="Medema M.H."/>
            <person name="Devos D.P."/>
            <person name="Kaster A.-K."/>
            <person name="Ovreas L."/>
            <person name="Rohde M."/>
            <person name="Galperin M.Y."/>
            <person name="Jogler C."/>
        </authorList>
    </citation>
    <scope>NUCLEOTIDE SEQUENCE [LARGE SCALE GENOMIC DNA]</scope>
    <source>
        <strain evidence="2 3">Pr1d</strain>
    </source>
</reference>
<dbReference type="GO" id="GO:0043683">
    <property type="term" value="P:type IV pilus assembly"/>
    <property type="evidence" value="ECO:0007669"/>
    <property type="project" value="InterPro"/>
</dbReference>
<dbReference type="KEGG" id="bgok:Pr1d_14720"/>
<keyword evidence="1" id="KW-0472">Membrane</keyword>
<dbReference type="AlphaFoldDB" id="A0A5B9Q919"/>
<dbReference type="EMBL" id="CP042913">
    <property type="protein sequence ID" value="QEG34199.1"/>
    <property type="molecule type" value="Genomic_DNA"/>
</dbReference>
<dbReference type="Proteomes" id="UP000323917">
    <property type="component" value="Chromosome"/>
</dbReference>
<organism evidence="2 3">
    <name type="scientific">Bythopirellula goksoeyrii</name>
    <dbReference type="NCBI Taxonomy" id="1400387"/>
    <lineage>
        <taxon>Bacteria</taxon>
        <taxon>Pseudomonadati</taxon>
        <taxon>Planctomycetota</taxon>
        <taxon>Planctomycetia</taxon>
        <taxon>Pirellulales</taxon>
        <taxon>Lacipirellulaceae</taxon>
        <taxon>Bythopirellula</taxon>
    </lineage>
</organism>
<accession>A0A5B9Q919</accession>
<name>A0A5B9Q919_9BACT</name>